<reference evidence="1" key="1">
    <citation type="submission" date="2021-04" db="EMBL/GenBank/DDBJ databases">
        <authorList>
            <person name="Tunstrom K."/>
        </authorList>
    </citation>
    <scope>NUCLEOTIDE SEQUENCE</scope>
</reference>
<feature type="non-terminal residue" evidence="1">
    <location>
        <position position="1"/>
    </location>
</feature>
<proteinExistence type="predicted"/>
<comment type="caution">
    <text evidence="1">The sequence shown here is derived from an EMBL/GenBank/DDBJ whole genome shotgun (WGS) entry which is preliminary data.</text>
</comment>
<organism evidence="1 2">
    <name type="scientific">Parnassius apollo</name>
    <name type="common">Apollo butterfly</name>
    <name type="synonym">Papilio apollo</name>
    <dbReference type="NCBI Taxonomy" id="110799"/>
    <lineage>
        <taxon>Eukaryota</taxon>
        <taxon>Metazoa</taxon>
        <taxon>Ecdysozoa</taxon>
        <taxon>Arthropoda</taxon>
        <taxon>Hexapoda</taxon>
        <taxon>Insecta</taxon>
        <taxon>Pterygota</taxon>
        <taxon>Neoptera</taxon>
        <taxon>Endopterygota</taxon>
        <taxon>Lepidoptera</taxon>
        <taxon>Glossata</taxon>
        <taxon>Ditrysia</taxon>
        <taxon>Papilionoidea</taxon>
        <taxon>Papilionidae</taxon>
        <taxon>Parnassiinae</taxon>
        <taxon>Parnassini</taxon>
        <taxon>Parnassius</taxon>
        <taxon>Parnassius</taxon>
    </lineage>
</organism>
<dbReference type="OrthoDB" id="8068424at2759"/>
<accession>A0A8S3WXM1</accession>
<dbReference type="AlphaFoldDB" id="A0A8S3WXM1"/>
<gene>
    <name evidence="1" type="ORF">PAPOLLO_LOCUS10351</name>
</gene>
<name>A0A8S3WXM1_PARAO</name>
<keyword evidence="2" id="KW-1185">Reference proteome</keyword>
<evidence type="ECO:0000313" key="2">
    <source>
        <dbReference type="Proteomes" id="UP000691718"/>
    </source>
</evidence>
<dbReference type="Proteomes" id="UP000691718">
    <property type="component" value="Unassembled WGS sequence"/>
</dbReference>
<protein>
    <submittedName>
        <fullName evidence="1">(apollo) hypothetical protein</fullName>
    </submittedName>
</protein>
<sequence>LWWKNDLKSTTGVDDHILQLILLNYVRGTTVKVCSTCKKAIDKGKIPLLSK</sequence>
<evidence type="ECO:0000313" key="1">
    <source>
        <dbReference type="EMBL" id="CAG4982035.1"/>
    </source>
</evidence>
<dbReference type="EMBL" id="CAJQZP010000741">
    <property type="protein sequence ID" value="CAG4982035.1"/>
    <property type="molecule type" value="Genomic_DNA"/>
</dbReference>